<dbReference type="HOGENOM" id="CLU_101277_0_0_2"/>
<dbReference type="EnsemblBacteria" id="AAM05761">
    <property type="protein sequence ID" value="AAM05761"/>
    <property type="gene ID" value="MA_2374"/>
</dbReference>
<evidence type="ECO:0008006" key="3">
    <source>
        <dbReference type="Google" id="ProtNLM"/>
    </source>
</evidence>
<dbReference type="KEGG" id="mac:MA_2374"/>
<dbReference type="InParanoid" id="Q8TNB7"/>
<sequence length="196" mass="22920">MLYSKFMKLEEHLELFKEKIKTKDFLVCKGLGNEIPYWIFDYEPEKELLVRDTIEKMVTSFETKYSLKIIEINLYDLCLKILSQKLSDEKIIQFEKKKGSDALLEKIRLILNQEATKKEISEILQGDYDIIFLTGVGNAWPIVRAHSVLNNLHSVTGKKPLVMFYPGKFSGLDLSLFGEFKSKNYYRAFRLMPEAM</sequence>
<keyword evidence="2" id="KW-1185">Reference proteome</keyword>
<organism evidence="1 2">
    <name type="scientific">Methanosarcina acetivorans (strain ATCC 35395 / DSM 2834 / JCM 12185 / C2A)</name>
    <dbReference type="NCBI Taxonomy" id="188937"/>
    <lineage>
        <taxon>Archaea</taxon>
        <taxon>Methanobacteriati</taxon>
        <taxon>Methanobacteriota</taxon>
        <taxon>Stenosarchaea group</taxon>
        <taxon>Methanomicrobia</taxon>
        <taxon>Methanosarcinales</taxon>
        <taxon>Methanosarcinaceae</taxon>
        <taxon>Methanosarcina</taxon>
    </lineage>
</organism>
<dbReference type="InterPro" id="IPR014858">
    <property type="entry name" value="BrxB"/>
</dbReference>
<dbReference type="EMBL" id="AE010299">
    <property type="protein sequence ID" value="AAM05761.1"/>
    <property type="molecule type" value="Genomic_DNA"/>
</dbReference>
<dbReference type="PhylomeDB" id="Q8TNB7"/>
<evidence type="ECO:0000313" key="1">
    <source>
        <dbReference type="EMBL" id="AAM05761.1"/>
    </source>
</evidence>
<gene>
    <name evidence="1" type="ordered locus">MA_2374</name>
</gene>
<dbReference type="Pfam" id="PF08747">
    <property type="entry name" value="BrxB"/>
    <property type="match status" value="1"/>
</dbReference>
<name>Q8TNB7_METAC</name>
<dbReference type="Proteomes" id="UP000002487">
    <property type="component" value="Chromosome"/>
</dbReference>
<dbReference type="AlphaFoldDB" id="Q8TNB7"/>
<protein>
    <recommendedName>
        <fullName evidence="3">Cytoplasmic protein</fullName>
    </recommendedName>
</protein>
<proteinExistence type="predicted"/>
<evidence type="ECO:0000313" key="2">
    <source>
        <dbReference type="Proteomes" id="UP000002487"/>
    </source>
</evidence>
<accession>Q8TNB7</accession>
<dbReference type="STRING" id="188937.MA_2374"/>
<reference evidence="1 2" key="1">
    <citation type="journal article" date="2002" name="Genome Res.">
        <title>The genome of Methanosarcina acetivorans reveals extensive metabolic and physiological diversity.</title>
        <authorList>
            <person name="Galagan J.E."/>
            <person name="Nusbaum C."/>
            <person name="Roy A."/>
            <person name="Endrizzi M.G."/>
            <person name="Macdonald P."/>
            <person name="FitzHugh W."/>
            <person name="Calvo S."/>
            <person name="Engels R."/>
            <person name="Smirnov S."/>
            <person name="Atnoor D."/>
            <person name="Brown A."/>
            <person name="Allen N."/>
            <person name="Naylor J."/>
            <person name="Stange-Thomann N."/>
            <person name="DeArellano K."/>
            <person name="Johnson R."/>
            <person name="Linton L."/>
            <person name="McEwan P."/>
            <person name="McKernan K."/>
            <person name="Talamas J."/>
            <person name="Tirrell A."/>
            <person name="Ye W."/>
            <person name="Zimmer A."/>
            <person name="Barber R.D."/>
            <person name="Cann I."/>
            <person name="Graham D.E."/>
            <person name="Grahame D.A."/>
            <person name="Guss A."/>
            <person name="Hedderich R."/>
            <person name="Ingram-Smith C."/>
            <person name="Kuettner C.H."/>
            <person name="Krzycki J.A."/>
            <person name="Leigh J.A."/>
            <person name="Li W."/>
            <person name="Liu J."/>
            <person name="Mukhopadhyay B."/>
            <person name="Reeve J.N."/>
            <person name="Smith K."/>
            <person name="Springer T.A."/>
            <person name="Umayam L.A."/>
            <person name="White O."/>
            <person name="White R.H."/>
            <person name="de Macario E.C."/>
            <person name="Ferry J.G."/>
            <person name="Jarrell K.F."/>
            <person name="Jing H."/>
            <person name="Macario A.J.L."/>
            <person name="Paulsen I."/>
            <person name="Pritchett M."/>
            <person name="Sowers K.R."/>
            <person name="Swanson R.V."/>
            <person name="Zinder S.H."/>
            <person name="Lander E."/>
            <person name="Metcalf W.W."/>
            <person name="Birren B."/>
        </authorList>
    </citation>
    <scope>NUCLEOTIDE SEQUENCE [LARGE SCALE GENOMIC DNA]</scope>
    <source>
        <strain evidence="2">ATCC 35395 / DSM 2834 / JCM 12185 / C2A</strain>
    </source>
</reference>